<feature type="compositionally biased region" description="Low complexity" evidence="1">
    <location>
        <begin position="17"/>
        <end position="34"/>
    </location>
</feature>
<dbReference type="Proteomes" id="UP001382904">
    <property type="component" value="Unassembled WGS sequence"/>
</dbReference>
<evidence type="ECO:0000313" key="3">
    <source>
        <dbReference type="Proteomes" id="UP001382904"/>
    </source>
</evidence>
<keyword evidence="3" id="KW-1185">Reference proteome</keyword>
<comment type="caution">
    <text evidence="2">The sequence shown here is derived from an EMBL/GenBank/DDBJ whole genome shotgun (WGS) entry which is preliminary data.</text>
</comment>
<sequence length="54" mass="5532">MSTKGHVHHPVLRASPRAAVAGSTASSGGAASRGVKAAPVDFLMELKNRFPSCD</sequence>
<evidence type="ECO:0000256" key="1">
    <source>
        <dbReference type="SAM" id="MobiDB-lite"/>
    </source>
</evidence>
<gene>
    <name evidence="2" type="ORF">WKI68_42175</name>
</gene>
<feature type="compositionally biased region" description="Basic residues" evidence="1">
    <location>
        <begin position="1"/>
        <end position="11"/>
    </location>
</feature>
<accession>A0ABU8UDS9</accession>
<feature type="region of interest" description="Disordered" evidence="1">
    <location>
        <begin position="1"/>
        <end position="34"/>
    </location>
</feature>
<evidence type="ECO:0000313" key="2">
    <source>
        <dbReference type="EMBL" id="MEJ8646054.1"/>
    </source>
</evidence>
<proteinExistence type="predicted"/>
<protein>
    <submittedName>
        <fullName evidence="2">Uncharacterized protein</fullName>
    </submittedName>
</protein>
<name>A0ABU8UDS9_9ACTN</name>
<organism evidence="2 3">
    <name type="scientific">Streptomyces caledonius</name>
    <dbReference type="NCBI Taxonomy" id="3134107"/>
    <lineage>
        <taxon>Bacteria</taxon>
        <taxon>Bacillati</taxon>
        <taxon>Actinomycetota</taxon>
        <taxon>Actinomycetes</taxon>
        <taxon>Kitasatosporales</taxon>
        <taxon>Streptomycetaceae</taxon>
        <taxon>Streptomyces</taxon>
    </lineage>
</organism>
<dbReference type="EMBL" id="JBBKAM010000004">
    <property type="protein sequence ID" value="MEJ8646054.1"/>
    <property type="molecule type" value="Genomic_DNA"/>
</dbReference>
<reference evidence="2 3" key="1">
    <citation type="submission" date="2024-03" db="EMBL/GenBank/DDBJ databases">
        <title>Novel Streptomyces species of biotechnological and ecological value are a feature of Machair soil.</title>
        <authorList>
            <person name="Prole J.R."/>
            <person name="Goodfellow M."/>
            <person name="Allenby N."/>
            <person name="Ward A.C."/>
        </authorList>
    </citation>
    <scope>NUCLEOTIDE SEQUENCE [LARGE SCALE GENOMIC DNA]</scope>
    <source>
        <strain evidence="2 3">MS1.HAVA.3</strain>
    </source>
</reference>